<evidence type="ECO:0000313" key="3">
    <source>
        <dbReference type="EMBL" id="KIW32169.1"/>
    </source>
</evidence>
<dbReference type="Pfam" id="PF06985">
    <property type="entry name" value="HET"/>
    <property type="match status" value="1"/>
</dbReference>
<reference evidence="3 4" key="1">
    <citation type="submission" date="2015-01" db="EMBL/GenBank/DDBJ databases">
        <title>The Genome Sequence of Cladophialophora immunda CBS83496.</title>
        <authorList>
            <consortium name="The Broad Institute Genomics Platform"/>
            <person name="Cuomo C."/>
            <person name="de Hoog S."/>
            <person name="Gorbushina A."/>
            <person name="Stielow B."/>
            <person name="Teixiera M."/>
            <person name="Abouelleil A."/>
            <person name="Chapman S.B."/>
            <person name="Priest M."/>
            <person name="Young S.K."/>
            <person name="Wortman J."/>
            <person name="Nusbaum C."/>
            <person name="Birren B."/>
        </authorList>
    </citation>
    <scope>NUCLEOTIDE SEQUENCE [LARGE SCALE GENOMIC DNA]</scope>
    <source>
        <strain evidence="3 4">CBS 83496</strain>
    </source>
</reference>
<dbReference type="Proteomes" id="UP000054466">
    <property type="component" value="Unassembled WGS sequence"/>
</dbReference>
<dbReference type="STRING" id="569365.A0A0D2D8W7"/>
<dbReference type="Pfam" id="PF26639">
    <property type="entry name" value="Het-6_barrel"/>
    <property type="match status" value="1"/>
</dbReference>
<dbReference type="InterPro" id="IPR052895">
    <property type="entry name" value="HetReg/Transcr_Mod"/>
</dbReference>
<dbReference type="OrthoDB" id="2157530at2759"/>
<evidence type="ECO:0000259" key="2">
    <source>
        <dbReference type="Pfam" id="PF06985"/>
    </source>
</evidence>
<dbReference type="VEuPathDB" id="FungiDB:PV07_03734"/>
<evidence type="ECO:0000313" key="4">
    <source>
        <dbReference type="Proteomes" id="UP000054466"/>
    </source>
</evidence>
<protein>
    <recommendedName>
        <fullName evidence="2">Heterokaryon incompatibility domain-containing protein</fullName>
    </recommendedName>
</protein>
<keyword evidence="4" id="KW-1185">Reference proteome</keyword>
<dbReference type="GeneID" id="27342928"/>
<name>A0A0D2D8W7_9EURO</name>
<dbReference type="EMBL" id="KN847041">
    <property type="protein sequence ID" value="KIW32169.1"/>
    <property type="molecule type" value="Genomic_DNA"/>
</dbReference>
<dbReference type="RefSeq" id="XP_016252385.1">
    <property type="nucleotide sequence ID" value="XM_016390483.1"/>
</dbReference>
<organism evidence="3 4">
    <name type="scientific">Cladophialophora immunda</name>
    <dbReference type="NCBI Taxonomy" id="569365"/>
    <lineage>
        <taxon>Eukaryota</taxon>
        <taxon>Fungi</taxon>
        <taxon>Dikarya</taxon>
        <taxon>Ascomycota</taxon>
        <taxon>Pezizomycotina</taxon>
        <taxon>Eurotiomycetes</taxon>
        <taxon>Chaetothyriomycetidae</taxon>
        <taxon>Chaetothyriales</taxon>
        <taxon>Herpotrichiellaceae</taxon>
        <taxon>Cladophialophora</taxon>
    </lineage>
</organism>
<accession>A0A0D2D8W7</accession>
<feature type="domain" description="Heterokaryon incompatibility" evidence="2">
    <location>
        <begin position="140"/>
        <end position="297"/>
    </location>
</feature>
<sequence>MSLHMTKICDTCGDFIRQEQTFYHCSVCRQGNFDICEKCHSGDKRCDDEHHVLLHYRIRGDAVVDADTGNLIHYFTFGNCPGCTWEKDGKPRDDDSSFHYEPFPNDSYIRVIDLFPGPDDEPLRYSLHYTRLDSLSRAQYIAISYVCGDVNIKVPSYCNGKRLDIYATLDKALRKWRRLEKQNWLRIWADAISIQQDDNEEKSAQVANMHEIYRHANQVFVDLGDPPDGLDVAVDLIRGASKSFRVENRTHPKPDNVESGPIHAQRLPKTEVTVEQALALTRFSELAWFRRLWVIQEVCLWDVYKAFPPVFLCGEHKIEWLDLINSSTQFGLAPLQIIDDPEVVTPELRGAFIEGTGWNPVAAAIFLEYYKIQSKQGPAQNLHWFLHRAWKQESTHPADKVFGLLGLVNNQYVIKHSRVAATNVQQNGHLQILDGKRVIQVDYDLQVPEIYEEIARLTLAEEKSLDMLADAGCSKSRRQPHLPSWVPDWSSYPKEPALILSSGLTSTANYRASLNTRLELPTKFASGLLEVDAYLVDTVLIEAARCGGEAEVIEVSGRAGLPEHRIIGVKQYLLSLWWCFGAKFNSYPTGQRPFDAFWRTLIANRAISGKQLVIPPAEFAESFLLAYPEILEVEIEDEKPACICPQWAIAANQERVNSGQSDNNNDAGLKEGKPLSIQDRYPRPGEFFGNEQPAYGEHYNAALRQSAIGRRFFRTTKGYMGMGPKNLTKGDHIVILKGGSLPFVLRKADAGDVDGMPVFTLLGEAYVHGLSEGEILQDCKDPDNDPNWTRVILS</sequence>
<dbReference type="PANTHER" id="PTHR24148">
    <property type="entry name" value="ANKYRIN REPEAT DOMAIN-CONTAINING PROTEIN 39 HOMOLOG-RELATED"/>
    <property type="match status" value="1"/>
</dbReference>
<dbReference type="HOGENOM" id="CLU_004184_7_2_1"/>
<evidence type="ECO:0000256" key="1">
    <source>
        <dbReference type="SAM" id="MobiDB-lite"/>
    </source>
</evidence>
<dbReference type="PANTHER" id="PTHR24148:SF64">
    <property type="entry name" value="HETEROKARYON INCOMPATIBILITY DOMAIN-CONTAINING PROTEIN"/>
    <property type="match status" value="1"/>
</dbReference>
<dbReference type="SUPFAM" id="SSF57850">
    <property type="entry name" value="RING/U-box"/>
    <property type="match status" value="1"/>
</dbReference>
<gene>
    <name evidence="3" type="ORF">PV07_03734</name>
</gene>
<feature type="compositionally biased region" description="Polar residues" evidence="1">
    <location>
        <begin position="655"/>
        <end position="666"/>
    </location>
</feature>
<dbReference type="InterPro" id="IPR010730">
    <property type="entry name" value="HET"/>
</dbReference>
<feature type="region of interest" description="Disordered" evidence="1">
    <location>
        <begin position="655"/>
        <end position="682"/>
    </location>
</feature>
<proteinExistence type="predicted"/>
<dbReference type="AlphaFoldDB" id="A0A0D2D8W7"/>